<dbReference type="Proteomes" id="UP000321272">
    <property type="component" value="Chromosome"/>
</dbReference>
<dbReference type="EMBL" id="CP042382">
    <property type="protein sequence ID" value="QEA38492.1"/>
    <property type="molecule type" value="Genomic_DNA"/>
</dbReference>
<reference evidence="1 2" key="1">
    <citation type="submission" date="2019-06" db="EMBL/GenBank/DDBJ databases">
        <title>Genome analyses of bacteria isolated from kimchi.</title>
        <authorList>
            <person name="Lee S."/>
            <person name="Ahn S."/>
            <person name="Roh S."/>
        </authorList>
    </citation>
    <scope>NUCLEOTIDE SEQUENCE [LARGE SCALE GENOMIC DNA]</scope>
    <source>
        <strain evidence="1 2">CBA4606</strain>
    </source>
</reference>
<proteinExistence type="predicted"/>
<dbReference type="Pfam" id="PF09523">
    <property type="entry name" value="DUF2390"/>
    <property type="match status" value="1"/>
</dbReference>
<dbReference type="KEGG" id="paur:FGL86_04945"/>
<gene>
    <name evidence="1" type="ORF">FGL86_04945</name>
</gene>
<evidence type="ECO:0000313" key="1">
    <source>
        <dbReference type="EMBL" id="QEA38492.1"/>
    </source>
</evidence>
<dbReference type="OrthoDB" id="5795846at2"/>
<dbReference type="AlphaFoldDB" id="A0A5B8SMY9"/>
<dbReference type="NCBIfam" id="TIGR02444">
    <property type="entry name" value="TIGR02444 family protein"/>
    <property type="match status" value="1"/>
</dbReference>
<keyword evidence="2" id="KW-1185">Reference proteome</keyword>
<protein>
    <submittedName>
        <fullName evidence="1">TIGR02444 family protein</fullName>
    </submittedName>
</protein>
<dbReference type="RefSeq" id="WP_147183557.1">
    <property type="nucleotide sequence ID" value="NZ_CP042382.1"/>
</dbReference>
<organism evidence="1 2">
    <name type="scientific">Pistricoccus aurantiacus</name>
    <dbReference type="NCBI Taxonomy" id="1883414"/>
    <lineage>
        <taxon>Bacteria</taxon>
        <taxon>Pseudomonadati</taxon>
        <taxon>Pseudomonadota</taxon>
        <taxon>Gammaproteobacteria</taxon>
        <taxon>Oceanospirillales</taxon>
        <taxon>Halomonadaceae</taxon>
        <taxon>Pistricoccus</taxon>
    </lineage>
</organism>
<dbReference type="InterPro" id="IPR012659">
    <property type="entry name" value="CHP02444"/>
</dbReference>
<sequence>MSLNSTQLREHLRHLTATGGPSWRLPLWDYALALYAKDGVAAACLHLQDEFGADVCELLWICWLACHDLAPGRDAPLVLAPVRDWQQETTQPLRDLRRRLKPQAVTSGLESLRETVKRAELQSERETLLRLQRLSDRAQGIRLLEPHDPALAARLFEWLPASDKNARQPLAILETRFDRPMVEP</sequence>
<evidence type="ECO:0000313" key="2">
    <source>
        <dbReference type="Proteomes" id="UP000321272"/>
    </source>
</evidence>
<accession>A0A5B8SMY9</accession>
<name>A0A5B8SMY9_9GAMM</name>